<evidence type="ECO:0000313" key="2">
    <source>
        <dbReference type="EMBL" id="CCH89495.1"/>
    </source>
</evidence>
<dbReference type="HOGENOM" id="CLU_097893_0_0_11"/>
<sequence length="222" mass="23701">MPLMTSQQAAERIGVSVRHVQRLVSGGDLVAIGPDRVDAESVAQWLAQRQGSRLRAWEQPTAWAAVALLEGRPAPWLGQSPRSRLRSALAELSGTELAARTRNRATVHRFHAHPRALDRLARVVVASGSTEGIGGLTAAADRLDGYVDDGALQRLVDRYRLETDPGGNTTLRATGMPTAVVSDLAGGRNLVLAGLDLAGSTDARERSAGHRLLQRAVESLRG</sequence>
<gene>
    <name evidence="2" type="ordered locus">MODMU_4094</name>
</gene>
<reference evidence="2 3" key="1">
    <citation type="journal article" date="2012" name="J. Bacteriol.">
        <title>Genome Sequence of Radiation-Resistant Modestobacter marinus Strain BC501, a Representative Actinobacterium That Thrives on Calcareous Stone Surfaces.</title>
        <authorList>
            <person name="Normand P."/>
            <person name="Gury J."/>
            <person name="Pujic P."/>
            <person name="Chouaia B."/>
            <person name="Crotti E."/>
            <person name="Brusetti L."/>
            <person name="Daffonchio D."/>
            <person name="Vacherie B."/>
            <person name="Barbe V."/>
            <person name="Medigue C."/>
            <person name="Calteau A."/>
            <person name="Ghodhbane-Gtari F."/>
            <person name="Essoussi I."/>
            <person name="Nouioui I."/>
            <person name="Abbassi-Ghozzi I."/>
            <person name="Gtari M."/>
        </authorList>
    </citation>
    <scope>NUCLEOTIDE SEQUENCE [LARGE SCALE GENOMIC DNA]</scope>
    <source>
        <strain evidence="3">BC 501</strain>
    </source>
</reference>
<evidence type="ECO:0000313" key="3">
    <source>
        <dbReference type="Proteomes" id="UP000006461"/>
    </source>
</evidence>
<proteinExistence type="predicted"/>
<evidence type="ECO:0000259" key="1">
    <source>
        <dbReference type="Pfam" id="PF12728"/>
    </source>
</evidence>
<dbReference type="STRING" id="477641.MODMU_4094"/>
<dbReference type="Pfam" id="PF12728">
    <property type="entry name" value="HTH_17"/>
    <property type="match status" value="1"/>
</dbReference>
<dbReference type="Proteomes" id="UP000006461">
    <property type="component" value="Chromosome"/>
</dbReference>
<dbReference type="InterPro" id="IPR041657">
    <property type="entry name" value="HTH_17"/>
</dbReference>
<dbReference type="AlphaFoldDB" id="I4F1I2"/>
<protein>
    <recommendedName>
        <fullName evidence="1">Helix-turn-helix domain-containing protein</fullName>
    </recommendedName>
</protein>
<name>I4F1I2_MODI5</name>
<accession>I4F1I2</accession>
<keyword evidence="3" id="KW-1185">Reference proteome</keyword>
<feature type="domain" description="Helix-turn-helix" evidence="1">
    <location>
        <begin position="3"/>
        <end position="49"/>
    </location>
</feature>
<dbReference type="KEGG" id="mmar:MODMU_4094"/>
<dbReference type="eggNOG" id="ENOG5033842">
    <property type="taxonomic scope" value="Bacteria"/>
</dbReference>
<dbReference type="OMA" id="WFIDERA"/>
<organism evidence="2 3">
    <name type="scientific">Modestobacter italicus (strain DSM 44449 / CECT 9708 / BC 501)</name>
    <dbReference type="NCBI Taxonomy" id="2732864"/>
    <lineage>
        <taxon>Bacteria</taxon>
        <taxon>Bacillati</taxon>
        <taxon>Actinomycetota</taxon>
        <taxon>Actinomycetes</taxon>
        <taxon>Geodermatophilales</taxon>
        <taxon>Geodermatophilaceae</taxon>
        <taxon>Modestobacter</taxon>
    </lineage>
</organism>
<dbReference type="EMBL" id="FO203431">
    <property type="protein sequence ID" value="CCH89495.1"/>
    <property type="molecule type" value="Genomic_DNA"/>
</dbReference>